<evidence type="ECO:0000313" key="4">
    <source>
        <dbReference type="Proteomes" id="UP000069771"/>
    </source>
</evidence>
<dbReference type="GeneID" id="78478966"/>
<proteinExistence type="predicted"/>
<feature type="signal peptide" evidence="2">
    <location>
        <begin position="1"/>
        <end position="29"/>
    </location>
</feature>
<feature type="chain" id="PRO_5007302022" description="Streptococcal pilin isopeptide linker domain-containing protein" evidence="2">
    <location>
        <begin position="30"/>
        <end position="215"/>
    </location>
</feature>
<feature type="transmembrane region" description="Helical" evidence="1">
    <location>
        <begin position="187"/>
        <end position="207"/>
    </location>
</feature>
<sequence length="215" mass="22623">MKGILKKLMRIGFAGALSLLAFAPSAVMAQEPTVDVQIPVTTEFTKDSDKPADTVHLTTSFKLEPLDGAPAPATAEVSIDGAGKASLGPVSFSASGNYYYQLSAGLNKGENNSGLDEKLIVRVTVVNDDKGGLSSVITAYRSQSDASSDKGKMDTAFLIEYKAPKSPAQPTTARDPKKAQKTKTSVYAQPGLWILIGGAALFILLGADKRSKARN</sequence>
<dbReference type="STRING" id="1702221.AALO17_24410"/>
<dbReference type="KEGG" id="fro:AALO17_24410"/>
<dbReference type="EMBL" id="CP011391">
    <property type="protein sequence ID" value="AMK55575.1"/>
    <property type="molecule type" value="Genomic_DNA"/>
</dbReference>
<evidence type="ECO:0000256" key="2">
    <source>
        <dbReference type="SAM" id="SignalP"/>
    </source>
</evidence>
<name>A0A140DY48_9FIRM</name>
<evidence type="ECO:0000256" key="1">
    <source>
        <dbReference type="SAM" id="Phobius"/>
    </source>
</evidence>
<gene>
    <name evidence="3" type="ORF">AALO17_24410</name>
</gene>
<dbReference type="RefSeq" id="WP_067559397.1">
    <property type="nucleotide sequence ID" value="NZ_CAMTBT010000004.1"/>
</dbReference>
<dbReference type="InterPro" id="IPR038174">
    <property type="entry name" value="Strep_pil_link_sf"/>
</dbReference>
<keyword evidence="1" id="KW-0472">Membrane</keyword>
<keyword evidence="4" id="KW-1185">Reference proteome</keyword>
<accession>A0A140DY48</accession>
<keyword evidence="1" id="KW-0812">Transmembrane</keyword>
<dbReference type="Gene3D" id="2.60.40.3050">
    <property type="match status" value="1"/>
</dbReference>
<keyword evidence="2" id="KW-0732">Signal</keyword>
<organism evidence="3 4">
    <name type="scientific">Faecalibaculum rodentium</name>
    <dbReference type="NCBI Taxonomy" id="1702221"/>
    <lineage>
        <taxon>Bacteria</taxon>
        <taxon>Bacillati</taxon>
        <taxon>Bacillota</taxon>
        <taxon>Erysipelotrichia</taxon>
        <taxon>Erysipelotrichales</taxon>
        <taxon>Erysipelotrichaceae</taxon>
        <taxon>Faecalibaculum</taxon>
    </lineage>
</organism>
<keyword evidence="1" id="KW-1133">Transmembrane helix</keyword>
<evidence type="ECO:0000313" key="3">
    <source>
        <dbReference type="EMBL" id="AMK55575.1"/>
    </source>
</evidence>
<dbReference type="Proteomes" id="UP000069771">
    <property type="component" value="Chromosome"/>
</dbReference>
<evidence type="ECO:0008006" key="5">
    <source>
        <dbReference type="Google" id="ProtNLM"/>
    </source>
</evidence>
<dbReference type="AlphaFoldDB" id="A0A140DY48"/>
<reference evidence="3 4" key="1">
    <citation type="journal article" date="2016" name="Gut Pathog.">
        <title>Whole genome sequencing of "Faecalibaculum rodentium" ALO17, isolated from C57BL/6J laboratory mouse feces.</title>
        <authorList>
            <person name="Lim S."/>
            <person name="Chang D.H."/>
            <person name="Ahn S."/>
            <person name="Kim B.C."/>
        </authorList>
    </citation>
    <scope>NUCLEOTIDE SEQUENCE [LARGE SCALE GENOMIC DNA]</scope>
    <source>
        <strain evidence="3 4">Alo17</strain>
    </source>
</reference>
<protein>
    <recommendedName>
        <fullName evidence="5">Streptococcal pilin isopeptide linker domain-containing protein</fullName>
    </recommendedName>
</protein>